<dbReference type="PROSITE" id="PS00075">
    <property type="entry name" value="DHFR_1"/>
    <property type="match status" value="1"/>
</dbReference>
<reference evidence="9" key="1">
    <citation type="submission" date="2022-10" db="EMBL/GenBank/DDBJ databases">
        <title>Culturing micro-colonial fungi from biological soil crusts in the Mojave desert and describing Neophaeococcomyces mojavensis, and introducing the new genera and species Taxawa tesnikishii.</title>
        <authorList>
            <person name="Kurbessoian T."/>
            <person name="Stajich J.E."/>
        </authorList>
    </citation>
    <scope>NUCLEOTIDE SEQUENCE</scope>
    <source>
        <strain evidence="9">TK_1</strain>
    </source>
</reference>
<dbReference type="InterPro" id="IPR017925">
    <property type="entry name" value="DHFR_CS"/>
</dbReference>
<dbReference type="PANTHER" id="PTHR48069">
    <property type="entry name" value="DIHYDROFOLATE REDUCTASE"/>
    <property type="match status" value="1"/>
</dbReference>
<dbReference type="PROSITE" id="PS51330">
    <property type="entry name" value="DHFR_2"/>
    <property type="match status" value="1"/>
</dbReference>
<accession>A0ABQ9NUF8</accession>
<keyword evidence="10" id="KW-1185">Reference proteome</keyword>
<sequence>MSTAPPAAPMPPPRPHLTLIVAATQNLGIGKNGTLPWPSLKSEMAYFARVTKRPPHASPPGTKNAVIMGRKTWESIPPKFRPLKDRVNVVVTSSGRLAGVKPEKAREQGVVVTTSLEEAVDCLRAAGEKGDKSMGDAPTSLPPIGKLFIIGGSSLYRAALDLPQAKRVLLTKIYKEYDCDTFFPLDLEGEEGKRRGWVKTSKQELEEFVGEDIEDTRMKEGDVEFELCMFERG</sequence>
<evidence type="ECO:0000256" key="1">
    <source>
        <dbReference type="ARBA" id="ARBA00004903"/>
    </source>
</evidence>
<evidence type="ECO:0000256" key="6">
    <source>
        <dbReference type="ARBA" id="ARBA00023002"/>
    </source>
</evidence>
<dbReference type="CDD" id="cd00209">
    <property type="entry name" value="DHFR"/>
    <property type="match status" value="1"/>
</dbReference>
<dbReference type="Proteomes" id="UP001172684">
    <property type="component" value="Unassembled WGS sequence"/>
</dbReference>
<dbReference type="PRINTS" id="PR00070">
    <property type="entry name" value="DHFR"/>
</dbReference>
<dbReference type="InterPro" id="IPR012259">
    <property type="entry name" value="DHFR"/>
</dbReference>
<name>A0ABQ9NUF8_9PEZI</name>
<keyword evidence="4" id="KW-0554">One-carbon metabolism</keyword>
<evidence type="ECO:0000256" key="5">
    <source>
        <dbReference type="ARBA" id="ARBA00022857"/>
    </source>
</evidence>
<comment type="caution">
    <text evidence="9">The sequence shown here is derived from an EMBL/GenBank/DDBJ whole genome shotgun (WGS) entry which is preliminary data.</text>
</comment>
<evidence type="ECO:0000256" key="3">
    <source>
        <dbReference type="ARBA" id="ARBA00018886"/>
    </source>
</evidence>
<keyword evidence="5" id="KW-0521">NADP</keyword>
<evidence type="ECO:0000313" key="9">
    <source>
        <dbReference type="EMBL" id="KAJ9665757.1"/>
    </source>
</evidence>
<dbReference type="SUPFAM" id="SSF53597">
    <property type="entry name" value="Dihydrofolate reductase-like"/>
    <property type="match status" value="1"/>
</dbReference>
<proteinExistence type="inferred from homology"/>
<dbReference type="EMBL" id="JAPDRL010000025">
    <property type="protein sequence ID" value="KAJ9665757.1"/>
    <property type="molecule type" value="Genomic_DNA"/>
</dbReference>
<comment type="pathway">
    <text evidence="1">Cofactor biosynthesis; tetrahydrofolate biosynthesis; 5,6,7,8-tetrahydrofolate from 7,8-dihydrofolate: step 1/1.</text>
</comment>
<evidence type="ECO:0000256" key="2">
    <source>
        <dbReference type="ARBA" id="ARBA00012856"/>
    </source>
</evidence>
<dbReference type="Gene3D" id="3.40.430.10">
    <property type="entry name" value="Dihydrofolate Reductase, subunit A"/>
    <property type="match status" value="1"/>
</dbReference>
<evidence type="ECO:0000256" key="4">
    <source>
        <dbReference type="ARBA" id="ARBA00022563"/>
    </source>
</evidence>
<evidence type="ECO:0000256" key="7">
    <source>
        <dbReference type="RuleBase" id="RU004474"/>
    </source>
</evidence>
<evidence type="ECO:0000259" key="8">
    <source>
        <dbReference type="PROSITE" id="PS51330"/>
    </source>
</evidence>
<dbReference type="EC" id="1.5.1.3" evidence="2"/>
<dbReference type="InterPro" id="IPR001796">
    <property type="entry name" value="DHFR_dom"/>
</dbReference>
<gene>
    <name evidence="9" type="ORF">H2201_004065</name>
</gene>
<dbReference type="PANTHER" id="PTHR48069:SF3">
    <property type="entry name" value="DIHYDROFOLATE REDUCTASE"/>
    <property type="match status" value="1"/>
</dbReference>
<dbReference type="Pfam" id="PF00186">
    <property type="entry name" value="DHFR_1"/>
    <property type="match status" value="1"/>
</dbReference>
<evidence type="ECO:0000313" key="10">
    <source>
        <dbReference type="Proteomes" id="UP001172684"/>
    </source>
</evidence>
<protein>
    <recommendedName>
        <fullName evidence="3">Dihydrofolate reductase</fullName>
        <ecNumber evidence="2">1.5.1.3</ecNumber>
    </recommendedName>
</protein>
<organism evidence="9 10">
    <name type="scientific">Coniosporium apollinis</name>
    <dbReference type="NCBI Taxonomy" id="61459"/>
    <lineage>
        <taxon>Eukaryota</taxon>
        <taxon>Fungi</taxon>
        <taxon>Dikarya</taxon>
        <taxon>Ascomycota</taxon>
        <taxon>Pezizomycotina</taxon>
        <taxon>Dothideomycetes</taxon>
        <taxon>Dothideomycetes incertae sedis</taxon>
        <taxon>Coniosporium</taxon>
    </lineage>
</organism>
<keyword evidence="6" id="KW-0560">Oxidoreductase</keyword>
<feature type="domain" description="DHFR" evidence="8">
    <location>
        <begin position="16"/>
        <end position="232"/>
    </location>
</feature>
<comment type="similarity">
    <text evidence="7">Belongs to the dihydrofolate reductase family.</text>
</comment>
<dbReference type="InterPro" id="IPR024072">
    <property type="entry name" value="DHFR-like_dom_sf"/>
</dbReference>